<reference evidence="2 3" key="1">
    <citation type="submission" date="2019-11" db="EMBL/GenBank/DDBJ databases">
        <title>Whole genome sequence of Oryza granulata.</title>
        <authorList>
            <person name="Li W."/>
        </authorList>
    </citation>
    <scope>NUCLEOTIDE SEQUENCE [LARGE SCALE GENOMIC DNA]</scope>
    <source>
        <strain evidence="3">cv. Menghai</strain>
        <tissue evidence="2">Leaf</tissue>
    </source>
</reference>
<proteinExistence type="predicted"/>
<dbReference type="Proteomes" id="UP000479710">
    <property type="component" value="Unassembled WGS sequence"/>
</dbReference>
<dbReference type="EMBL" id="SPHZ02000002">
    <property type="protein sequence ID" value="KAF0928909.1"/>
    <property type="molecule type" value="Genomic_DNA"/>
</dbReference>
<evidence type="ECO:0000256" key="1">
    <source>
        <dbReference type="SAM" id="MobiDB-lite"/>
    </source>
</evidence>
<accession>A0A6G1EWE9</accession>
<keyword evidence="3" id="KW-1185">Reference proteome</keyword>
<name>A0A6G1EWE9_9ORYZ</name>
<dbReference type="AlphaFoldDB" id="A0A6G1EWE9"/>
<gene>
    <name evidence="2" type="ORF">E2562_010756</name>
</gene>
<feature type="region of interest" description="Disordered" evidence="1">
    <location>
        <begin position="45"/>
        <end position="68"/>
    </location>
</feature>
<feature type="compositionally biased region" description="Basic and acidic residues" evidence="1">
    <location>
        <begin position="59"/>
        <end position="68"/>
    </location>
</feature>
<evidence type="ECO:0000313" key="2">
    <source>
        <dbReference type="EMBL" id="KAF0928909.1"/>
    </source>
</evidence>
<feature type="compositionally biased region" description="Basic residues" evidence="1">
    <location>
        <begin position="47"/>
        <end position="58"/>
    </location>
</feature>
<organism evidence="2 3">
    <name type="scientific">Oryza meyeriana var. granulata</name>
    <dbReference type="NCBI Taxonomy" id="110450"/>
    <lineage>
        <taxon>Eukaryota</taxon>
        <taxon>Viridiplantae</taxon>
        <taxon>Streptophyta</taxon>
        <taxon>Embryophyta</taxon>
        <taxon>Tracheophyta</taxon>
        <taxon>Spermatophyta</taxon>
        <taxon>Magnoliopsida</taxon>
        <taxon>Liliopsida</taxon>
        <taxon>Poales</taxon>
        <taxon>Poaceae</taxon>
        <taxon>BOP clade</taxon>
        <taxon>Oryzoideae</taxon>
        <taxon>Oryzeae</taxon>
        <taxon>Oryzinae</taxon>
        <taxon>Oryza</taxon>
        <taxon>Oryza meyeriana</taxon>
    </lineage>
</organism>
<sequence>MVTAPWSGLPSLALVETGKKREARDASSSQMYHDNLRFLLFCLRTPPPRRKPSRLASHRRQEAEGARI</sequence>
<evidence type="ECO:0000313" key="3">
    <source>
        <dbReference type="Proteomes" id="UP000479710"/>
    </source>
</evidence>
<protein>
    <submittedName>
        <fullName evidence="2">Uncharacterized protein</fullName>
    </submittedName>
</protein>
<comment type="caution">
    <text evidence="2">The sequence shown here is derived from an EMBL/GenBank/DDBJ whole genome shotgun (WGS) entry which is preliminary data.</text>
</comment>